<dbReference type="AlphaFoldDB" id="A0A4Z1NKB4"/>
<sequence length="250" mass="27646">MLVDSVLIRHAEESRYQAAETPQHEGSQTFCPSLYVAESSRDPDSRPLLARDLSTGGTEKQTSGGSNDDTMEDAQFSCPMLPVEHSHHVGFMCYARGRHTDRVDGGADWKRHKRPPQSKMRRRAAITLPVEEQVQSAQTPGAIEARKHLHTIRKPCDTVYLAASLLRISRIEFKPGLLCPITSIHERASSFHGGAKKNSNLAPPKIAFEFSMSQSLLAYTADKEILEMAFPQTRAAQRHPTGGDGEDAID</sequence>
<comment type="caution">
    <text evidence="2">The sequence shown here is derived from an EMBL/GenBank/DDBJ whole genome shotgun (WGS) entry which is preliminary data.</text>
</comment>
<proteinExistence type="predicted"/>
<name>A0A4Z1NKB4_9PEZI</name>
<dbReference type="EMBL" id="SNSC02000019">
    <property type="protein sequence ID" value="TID16035.1"/>
    <property type="molecule type" value="Genomic_DNA"/>
</dbReference>
<keyword evidence="3" id="KW-1185">Reference proteome</keyword>
<gene>
    <name evidence="2" type="ORF">E6O75_ATG09093</name>
</gene>
<dbReference type="Proteomes" id="UP000298493">
    <property type="component" value="Unassembled WGS sequence"/>
</dbReference>
<feature type="region of interest" description="Disordered" evidence="1">
    <location>
        <begin position="38"/>
        <end position="74"/>
    </location>
</feature>
<feature type="compositionally biased region" description="Polar residues" evidence="1">
    <location>
        <begin position="55"/>
        <end position="68"/>
    </location>
</feature>
<evidence type="ECO:0000313" key="2">
    <source>
        <dbReference type="EMBL" id="TID16035.1"/>
    </source>
</evidence>
<reference evidence="2 3" key="1">
    <citation type="submission" date="2019-04" db="EMBL/GenBank/DDBJ databases">
        <title>High contiguity whole genome sequence and gene annotation resource for two Venturia nashicola isolates.</title>
        <authorList>
            <person name="Prokchorchik M."/>
            <person name="Won K."/>
            <person name="Lee Y."/>
            <person name="Choi E.D."/>
            <person name="Segonzac C."/>
            <person name="Sohn K.H."/>
        </authorList>
    </citation>
    <scope>NUCLEOTIDE SEQUENCE [LARGE SCALE GENOMIC DNA]</scope>
    <source>
        <strain evidence="2 3">PRI2</strain>
    </source>
</reference>
<evidence type="ECO:0000313" key="3">
    <source>
        <dbReference type="Proteomes" id="UP000298493"/>
    </source>
</evidence>
<organism evidence="2 3">
    <name type="scientific">Venturia nashicola</name>
    <dbReference type="NCBI Taxonomy" id="86259"/>
    <lineage>
        <taxon>Eukaryota</taxon>
        <taxon>Fungi</taxon>
        <taxon>Dikarya</taxon>
        <taxon>Ascomycota</taxon>
        <taxon>Pezizomycotina</taxon>
        <taxon>Dothideomycetes</taxon>
        <taxon>Pleosporomycetidae</taxon>
        <taxon>Venturiales</taxon>
        <taxon>Venturiaceae</taxon>
        <taxon>Venturia</taxon>
    </lineage>
</organism>
<accession>A0A4Z1NKB4</accession>
<protein>
    <submittedName>
        <fullName evidence="2">Uncharacterized protein</fullName>
    </submittedName>
</protein>
<evidence type="ECO:0000256" key="1">
    <source>
        <dbReference type="SAM" id="MobiDB-lite"/>
    </source>
</evidence>